<feature type="compositionally biased region" description="Low complexity" evidence="1">
    <location>
        <begin position="1"/>
        <end position="26"/>
    </location>
</feature>
<reference evidence="3 4" key="1">
    <citation type="submission" date="2017-06" db="EMBL/GenBank/DDBJ databases">
        <title>Draft genome sequence of a variant of Elsinoe murrayae.</title>
        <authorList>
            <person name="Cheng Q."/>
        </authorList>
    </citation>
    <scope>NUCLEOTIDE SEQUENCE [LARGE SCALE GENOMIC DNA]</scope>
    <source>
        <strain evidence="3 4">CQ-2017a</strain>
    </source>
</reference>
<proteinExistence type="predicted"/>
<organism evidence="3 4">
    <name type="scientific">Sphaceloma murrayae</name>
    <dbReference type="NCBI Taxonomy" id="2082308"/>
    <lineage>
        <taxon>Eukaryota</taxon>
        <taxon>Fungi</taxon>
        <taxon>Dikarya</taxon>
        <taxon>Ascomycota</taxon>
        <taxon>Pezizomycotina</taxon>
        <taxon>Dothideomycetes</taxon>
        <taxon>Dothideomycetidae</taxon>
        <taxon>Myriangiales</taxon>
        <taxon>Elsinoaceae</taxon>
        <taxon>Sphaceloma</taxon>
    </lineage>
</organism>
<accession>A0A2K1R3D9</accession>
<evidence type="ECO:0000256" key="1">
    <source>
        <dbReference type="SAM" id="MobiDB-lite"/>
    </source>
</evidence>
<feature type="compositionally biased region" description="Basic residues" evidence="1">
    <location>
        <begin position="615"/>
        <end position="624"/>
    </location>
</feature>
<feature type="region of interest" description="Disordered" evidence="1">
    <location>
        <begin position="320"/>
        <end position="390"/>
    </location>
</feature>
<dbReference type="AlphaFoldDB" id="A0A2K1R3D9"/>
<sequence>MSLFGGDSVVSGDASSNFSISPIPSSQAELSADAEDTQDAQSDGGIVDLGSPASLEIDEETISPRTDIESRDGNDGRTRFQGSDSLWRFHTKDERGLAQTLFDARADDLSTHLYNAHAWKASLRAEGLTTDDITYTRKSRWVEGTSATQDKRWYPTEAWTLWPMESDSVPRPRERFWRRSTAATAATPADSTSELRAELMALGLRIVKEQWGQRPGQQTPRQMFPTPSSPERSRSRSRASSNPMDGTDDSQHSSDRHSSEMDAELVRPVLSADTVNTEMLFRPILSAVQARLDNLLLALHHNRAGHHAVGRDDDSINYRRSSLSRSRSRSVGAMSRRHSSDASEPAEPDDEDRQSRPTKRRRITRGDKRASSTASSNSSASGSDGEHHRAPRDWSEVFGLAGLIGWDEAALHRAHSRCESLFGERMTFRAMEEHAQVEDAAFDDAPDHESNNPRQHPTFDPDVGYLCPFDGCKRASKPFPITHGWRFREHLHRKHGLSRDQIKDIENGLGVSNPRQPASSRNPRGWIPPIPLSCPHRDCSARDKIYPEPRRLVDHLKRIHQYDPRTHSPPPSSRPQSSAGEISEAETGSDVLSQAGDFMVGGVHNDGFMVPIGSKIKRNRRTGD</sequence>
<feature type="region of interest" description="Disordered" evidence="1">
    <location>
        <begin position="507"/>
        <end position="533"/>
    </location>
</feature>
<feature type="domain" description="Rrn9" evidence="2">
    <location>
        <begin position="103"/>
        <end position="175"/>
    </location>
</feature>
<protein>
    <recommendedName>
        <fullName evidence="2">Rrn9 domain-containing protein</fullName>
    </recommendedName>
</protein>
<keyword evidence="4" id="KW-1185">Reference proteome</keyword>
<comment type="caution">
    <text evidence="3">The sequence shown here is derived from an EMBL/GenBank/DDBJ whole genome shotgun (WGS) entry which is preliminary data.</text>
</comment>
<dbReference type="EMBL" id="NKHZ01000001">
    <property type="protein sequence ID" value="PNS21788.1"/>
    <property type="molecule type" value="Genomic_DNA"/>
</dbReference>
<dbReference type="Proteomes" id="UP000243797">
    <property type="component" value="Unassembled WGS sequence"/>
</dbReference>
<gene>
    <name evidence="3" type="ORF">CAC42_386</name>
</gene>
<feature type="compositionally biased region" description="Basic and acidic residues" evidence="1">
    <location>
        <begin position="66"/>
        <end position="78"/>
    </location>
</feature>
<feature type="compositionally biased region" description="Polar residues" evidence="1">
    <location>
        <begin position="513"/>
        <end position="522"/>
    </location>
</feature>
<dbReference type="OrthoDB" id="5412288at2759"/>
<feature type="compositionally biased region" description="Low complexity" evidence="1">
    <location>
        <begin position="371"/>
        <end position="383"/>
    </location>
</feature>
<dbReference type="InterPro" id="IPR019622">
    <property type="entry name" value="Rrn9_dom"/>
</dbReference>
<dbReference type="Pfam" id="PF10680">
    <property type="entry name" value="RRN9"/>
    <property type="match status" value="1"/>
</dbReference>
<dbReference type="InParanoid" id="A0A2K1R3D9"/>
<feature type="region of interest" description="Disordered" evidence="1">
    <location>
        <begin position="1"/>
        <end position="82"/>
    </location>
</feature>
<evidence type="ECO:0000313" key="4">
    <source>
        <dbReference type="Proteomes" id="UP000243797"/>
    </source>
</evidence>
<evidence type="ECO:0000259" key="2">
    <source>
        <dbReference type="Pfam" id="PF10680"/>
    </source>
</evidence>
<feature type="region of interest" description="Disordered" evidence="1">
    <location>
        <begin position="561"/>
        <end position="624"/>
    </location>
</feature>
<feature type="region of interest" description="Disordered" evidence="1">
    <location>
        <begin position="210"/>
        <end position="262"/>
    </location>
</feature>
<feature type="compositionally biased region" description="Basic and acidic residues" evidence="1">
    <location>
        <begin position="249"/>
        <end position="260"/>
    </location>
</feature>
<dbReference type="STRING" id="2082308.A0A2K1R3D9"/>
<name>A0A2K1R3D9_9PEZI</name>
<evidence type="ECO:0000313" key="3">
    <source>
        <dbReference type="EMBL" id="PNS21788.1"/>
    </source>
</evidence>